<proteinExistence type="predicted"/>
<evidence type="ECO:0000313" key="2">
    <source>
        <dbReference type="EMBL" id="KAE9210251.1"/>
    </source>
</evidence>
<feature type="compositionally biased region" description="Acidic residues" evidence="1">
    <location>
        <begin position="201"/>
        <end position="212"/>
    </location>
</feature>
<feature type="region of interest" description="Disordered" evidence="1">
    <location>
        <begin position="1"/>
        <end position="66"/>
    </location>
</feature>
<organism evidence="2 3">
    <name type="scientific">Phytophthora fragariae</name>
    <dbReference type="NCBI Taxonomy" id="53985"/>
    <lineage>
        <taxon>Eukaryota</taxon>
        <taxon>Sar</taxon>
        <taxon>Stramenopiles</taxon>
        <taxon>Oomycota</taxon>
        <taxon>Peronosporomycetes</taxon>
        <taxon>Peronosporales</taxon>
        <taxon>Peronosporaceae</taxon>
        <taxon>Phytophthora</taxon>
    </lineage>
</organism>
<dbReference type="EMBL" id="QXGD01001267">
    <property type="protein sequence ID" value="KAE9210251.1"/>
    <property type="molecule type" value="Genomic_DNA"/>
</dbReference>
<sequence>MKAKVATSVVRDVAGTGSNSGASEGKKGRASPALREAAASGGTGGARTQEMTVGGADDADDEGQSVGRHEGMEAATIIVASLETMAAALQDLMAIVMDNVVKGMENISQSWATAPNPFPVPMAVTTGQTMVIPGVGNPDLAGYVAGEGGLMAGSDSAWVLCTNPRGVFNRCGRKAETSSTEAPKVKAEVRKKARVLVVQEDSGESTEEEEDEPAARKKSAGAVRQVASERGREGKPADPASKCFLCCSGEH</sequence>
<reference evidence="2 3" key="1">
    <citation type="submission" date="2018-08" db="EMBL/GenBank/DDBJ databases">
        <title>Genomic investigation of the strawberry pathogen Phytophthora fragariae indicates pathogenicity is determined by transcriptional variation in three key races.</title>
        <authorList>
            <person name="Adams T.M."/>
            <person name="Armitage A.D."/>
            <person name="Sobczyk M.K."/>
            <person name="Bates H.J."/>
            <person name="Dunwell J.M."/>
            <person name="Nellist C.F."/>
            <person name="Harrison R.J."/>
        </authorList>
    </citation>
    <scope>NUCLEOTIDE SEQUENCE [LARGE SCALE GENOMIC DNA]</scope>
    <source>
        <strain evidence="2 3">BC-1</strain>
    </source>
</reference>
<comment type="caution">
    <text evidence="2">The sequence shown here is derived from an EMBL/GenBank/DDBJ whole genome shotgun (WGS) entry which is preliminary data.</text>
</comment>
<evidence type="ECO:0000256" key="1">
    <source>
        <dbReference type="SAM" id="MobiDB-lite"/>
    </source>
</evidence>
<dbReference type="Proteomes" id="UP000440367">
    <property type="component" value="Unassembled WGS sequence"/>
</dbReference>
<name>A0A6A3Y0G1_9STRA</name>
<evidence type="ECO:0000313" key="3">
    <source>
        <dbReference type="Proteomes" id="UP000440367"/>
    </source>
</evidence>
<feature type="compositionally biased region" description="Basic and acidic residues" evidence="1">
    <location>
        <begin position="227"/>
        <end position="236"/>
    </location>
</feature>
<accession>A0A6A3Y0G1</accession>
<feature type="region of interest" description="Disordered" evidence="1">
    <location>
        <begin position="198"/>
        <end position="241"/>
    </location>
</feature>
<dbReference type="AlphaFoldDB" id="A0A6A3Y0G1"/>
<protein>
    <submittedName>
        <fullName evidence="2">Uncharacterized protein</fullName>
    </submittedName>
</protein>
<gene>
    <name evidence="2" type="ORF">PF002_g18873</name>
</gene>